<accession>A0A843V9Z0</accession>
<evidence type="ECO:0000313" key="1">
    <source>
        <dbReference type="EMBL" id="MQL93221.1"/>
    </source>
</evidence>
<feature type="non-terminal residue" evidence="1">
    <location>
        <position position="1"/>
    </location>
</feature>
<dbReference type="EMBL" id="NMUH01001533">
    <property type="protein sequence ID" value="MQL93221.1"/>
    <property type="molecule type" value="Genomic_DNA"/>
</dbReference>
<feature type="non-terminal residue" evidence="1">
    <location>
        <position position="126"/>
    </location>
</feature>
<name>A0A843V9Z0_COLES</name>
<reference evidence="1" key="1">
    <citation type="submission" date="2017-07" db="EMBL/GenBank/DDBJ databases">
        <title>Taro Niue Genome Assembly and Annotation.</title>
        <authorList>
            <person name="Atibalentja N."/>
            <person name="Keating K."/>
            <person name="Fields C.J."/>
        </authorList>
    </citation>
    <scope>NUCLEOTIDE SEQUENCE</scope>
    <source>
        <strain evidence="1">Niue_2</strain>
        <tissue evidence="1">Leaf</tissue>
    </source>
</reference>
<evidence type="ECO:0000313" key="2">
    <source>
        <dbReference type="Proteomes" id="UP000652761"/>
    </source>
</evidence>
<dbReference type="Proteomes" id="UP000652761">
    <property type="component" value="Unassembled WGS sequence"/>
</dbReference>
<organism evidence="1 2">
    <name type="scientific">Colocasia esculenta</name>
    <name type="common">Wild taro</name>
    <name type="synonym">Arum esculentum</name>
    <dbReference type="NCBI Taxonomy" id="4460"/>
    <lineage>
        <taxon>Eukaryota</taxon>
        <taxon>Viridiplantae</taxon>
        <taxon>Streptophyta</taxon>
        <taxon>Embryophyta</taxon>
        <taxon>Tracheophyta</taxon>
        <taxon>Spermatophyta</taxon>
        <taxon>Magnoliopsida</taxon>
        <taxon>Liliopsida</taxon>
        <taxon>Araceae</taxon>
        <taxon>Aroideae</taxon>
        <taxon>Colocasieae</taxon>
        <taxon>Colocasia</taxon>
    </lineage>
</organism>
<comment type="caution">
    <text evidence="1">The sequence shown here is derived from an EMBL/GenBank/DDBJ whole genome shotgun (WGS) entry which is preliminary data.</text>
</comment>
<keyword evidence="2" id="KW-1185">Reference proteome</keyword>
<dbReference type="AlphaFoldDB" id="A0A843V9Z0"/>
<gene>
    <name evidence="1" type="ORF">Taro_025863</name>
</gene>
<proteinExistence type="predicted"/>
<sequence>LLHRRDHITSWAQIAYEGKEMRAVADELKVIDLHVLKLTAHWFSREEYEKFRVDMQGKRIHIDAQFASTSKVVKRGPTMLRSVDGLQKRRVRILNFSGQVVASGILMSDDNDNVVMGKKLGGEYYE</sequence>
<protein>
    <submittedName>
        <fullName evidence="1">Uncharacterized protein</fullName>
    </submittedName>
</protein>